<dbReference type="InterPro" id="IPR003593">
    <property type="entry name" value="AAA+_ATPase"/>
</dbReference>
<keyword evidence="6 9" id="KW-0067">ATP-binding</keyword>
<evidence type="ECO:0000256" key="4">
    <source>
        <dbReference type="ARBA" id="ARBA00022475"/>
    </source>
</evidence>
<organism evidence="9 10">
    <name type="scientific">Variovorax ureilyticus</name>
    <dbReference type="NCBI Taxonomy" id="1836198"/>
    <lineage>
        <taxon>Bacteria</taxon>
        <taxon>Pseudomonadati</taxon>
        <taxon>Pseudomonadota</taxon>
        <taxon>Betaproteobacteria</taxon>
        <taxon>Burkholderiales</taxon>
        <taxon>Comamonadaceae</taxon>
        <taxon>Variovorax</taxon>
    </lineage>
</organism>
<keyword evidence="4" id="KW-1003">Cell membrane</keyword>
<dbReference type="EMBL" id="JBBKZU010000014">
    <property type="protein sequence ID" value="MEJ8814652.1"/>
    <property type="molecule type" value="Genomic_DNA"/>
</dbReference>
<comment type="caution">
    <text evidence="9">The sequence shown here is derived from an EMBL/GenBank/DDBJ whole genome shotgun (WGS) entry which is preliminary data.</text>
</comment>
<dbReference type="CDD" id="cd03262">
    <property type="entry name" value="ABC_HisP_GlnQ"/>
    <property type="match status" value="1"/>
</dbReference>
<dbReference type="Pfam" id="PF00005">
    <property type="entry name" value="ABC_tran"/>
    <property type="match status" value="1"/>
</dbReference>
<feature type="domain" description="ABC transporter" evidence="8">
    <location>
        <begin position="6"/>
        <end position="248"/>
    </location>
</feature>
<evidence type="ECO:0000256" key="6">
    <source>
        <dbReference type="ARBA" id="ARBA00022840"/>
    </source>
</evidence>
<comment type="subcellular location">
    <subcellularLocation>
        <location evidence="1">Cell membrane</location>
        <topology evidence="1">Peripheral membrane protein</topology>
    </subcellularLocation>
</comment>
<dbReference type="PANTHER" id="PTHR43166">
    <property type="entry name" value="AMINO ACID IMPORT ATP-BINDING PROTEIN"/>
    <property type="match status" value="1"/>
</dbReference>
<comment type="similarity">
    <text evidence="2">Belongs to the ABC transporter superfamily.</text>
</comment>
<dbReference type="Proteomes" id="UP001365846">
    <property type="component" value="Unassembled WGS sequence"/>
</dbReference>
<evidence type="ECO:0000256" key="7">
    <source>
        <dbReference type="ARBA" id="ARBA00023136"/>
    </source>
</evidence>
<evidence type="ECO:0000313" key="10">
    <source>
        <dbReference type="Proteomes" id="UP001365846"/>
    </source>
</evidence>
<dbReference type="InterPro" id="IPR003439">
    <property type="entry name" value="ABC_transporter-like_ATP-bd"/>
</dbReference>
<evidence type="ECO:0000256" key="2">
    <source>
        <dbReference type="ARBA" id="ARBA00005417"/>
    </source>
</evidence>
<keyword evidence="10" id="KW-1185">Reference proteome</keyword>
<accession>A0ABU8VNC0</accession>
<sequence length="267" mass="29000">MSRPIIEISGLRKSFGSNTVLKDINLQVERGQVVALIGPSGSGKSTLLRCINLLSVPNGGRITVGEQSLEFNGRQTTLPKEKNLAKFRASTGMVFQHFNLFPHMTALQNVMEGPVTVLKTSKAEAEARARELLGKVGLSERADYYPDKLSGGQKQRVAIARALAMKPAVMLFDEATSALDPELVGEVLNVIKGLVKEGMTMILVTHEIAFAREVADQVIFMRDGVVAECGPPSIVIDNPRQESTRAFLGRFKASEQNVIRMPTPVAA</sequence>
<name>A0ABU8VNC0_9BURK</name>
<keyword evidence="7" id="KW-0472">Membrane</keyword>
<evidence type="ECO:0000256" key="3">
    <source>
        <dbReference type="ARBA" id="ARBA00022448"/>
    </source>
</evidence>
<dbReference type="InterPro" id="IPR017871">
    <property type="entry name" value="ABC_transporter-like_CS"/>
</dbReference>
<dbReference type="PANTHER" id="PTHR43166:SF35">
    <property type="entry name" value="L-CYSTINE IMPORT ATP-BINDING PROTEIN TCYN"/>
    <property type="match status" value="1"/>
</dbReference>
<gene>
    <name evidence="9" type="ORF">WKW77_26505</name>
</gene>
<dbReference type="RefSeq" id="WP_340359882.1">
    <property type="nucleotide sequence ID" value="NZ_JBBKZU010000014.1"/>
</dbReference>
<protein>
    <submittedName>
        <fullName evidence="9">Amino acid ABC transporter ATP-binding protein</fullName>
    </submittedName>
</protein>
<dbReference type="SMART" id="SM00382">
    <property type="entry name" value="AAA"/>
    <property type="match status" value="1"/>
</dbReference>
<evidence type="ECO:0000313" key="9">
    <source>
        <dbReference type="EMBL" id="MEJ8814652.1"/>
    </source>
</evidence>
<evidence type="ECO:0000256" key="5">
    <source>
        <dbReference type="ARBA" id="ARBA00022741"/>
    </source>
</evidence>
<dbReference type="InterPro" id="IPR027417">
    <property type="entry name" value="P-loop_NTPase"/>
</dbReference>
<evidence type="ECO:0000256" key="1">
    <source>
        <dbReference type="ARBA" id="ARBA00004202"/>
    </source>
</evidence>
<dbReference type="InterPro" id="IPR050086">
    <property type="entry name" value="MetN_ABC_transporter-like"/>
</dbReference>
<dbReference type="SUPFAM" id="SSF52540">
    <property type="entry name" value="P-loop containing nucleoside triphosphate hydrolases"/>
    <property type="match status" value="1"/>
</dbReference>
<reference evidence="9 10" key="1">
    <citation type="submission" date="2024-03" db="EMBL/GenBank/DDBJ databases">
        <title>Novel species of the genus Variovorax.</title>
        <authorList>
            <person name="Liu Q."/>
            <person name="Xin Y.-H."/>
        </authorList>
    </citation>
    <scope>NUCLEOTIDE SEQUENCE [LARGE SCALE GENOMIC DNA]</scope>
    <source>
        <strain evidence="9 10">KACC 18899</strain>
    </source>
</reference>
<dbReference type="PROSITE" id="PS50893">
    <property type="entry name" value="ABC_TRANSPORTER_2"/>
    <property type="match status" value="1"/>
</dbReference>
<dbReference type="InterPro" id="IPR030679">
    <property type="entry name" value="ABC_ATPase_HisP-typ"/>
</dbReference>
<dbReference type="PIRSF" id="PIRSF039085">
    <property type="entry name" value="ABC_ATPase_HisP"/>
    <property type="match status" value="1"/>
</dbReference>
<evidence type="ECO:0000259" key="8">
    <source>
        <dbReference type="PROSITE" id="PS50893"/>
    </source>
</evidence>
<dbReference type="GO" id="GO:0005524">
    <property type="term" value="F:ATP binding"/>
    <property type="evidence" value="ECO:0007669"/>
    <property type="project" value="UniProtKB-KW"/>
</dbReference>
<dbReference type="PROSITE" id="PS00211">
    <property type="entry name" value="ABC_TRANSPORTER_1"/>
    <property type="match status" value="1"/>
</dbReference>
<keyword evidence="5" id="KW-0547">Nucleotide-binding</keyword>
<keyword evidence="3" id="KW-0813">Transport</keyword>
<proteinExistence type="inferred from homology"/>
<dbReference type="Gene3D" id="3.40.50.300">
    <property type="entry name" value="P-loop containing nucleotide triphosphate hydrolases"/>
    <property type="match status" value="1"/>
</dbReference>